<proteinExistence type="predicted"/>
<comment type="caution">
    <text evidence="2">The sequence shown here is derived from an EMBL/GenBank/DDBJ whole genome shotgun (WGS) entry which is preliminary data.</text>
</comment>
<evidence type="ECO:0000313" key="2">
    <source>
        <dbReference type="EMBL" id="KWV47067.1"/>
    </source>
</evidence>
<sequence>MLKEFEVVPGTRILFDHQVFRCETIAPLLRDDGSDRGLVLVWETRCPHCFAPFFFTTAINCEFRPSRRCAAHRAPGKPVFPKGGRKQERQGRELTIPAQ</sequence>
<keyword evidence="3" id="KW-1185">Reference proteome</keyword>
<accession>A0A109JDR4</accession>
<evidence type="ECO:0000313" key="3">
    <source>
        <dbReference type="Proteomes" id="UP000068164"/>
    </source>
</evidence>
<name>A0A109JDR4_9HYPH</name>
<reference evidence="2 3" key="1">
    <citation type="submission" date="2015-11" db="EMBL/GenBank/DDBJ databases">
        <title>Draft Genome Sequence of the Strain BR 10423 (Rhizobium sp.) isolated from nodules of Mimosa pudica.</title>
        <authorList>
            <person name="Barauna A.C."/>
            <person name="Zilli J.E."/>
            <person name="Simoes-Araujo J.L."/>
            <person name="Reis V.M."/>
            <person name="James E.K."/>
            <person name="Reis F.B.Jr."/>
            <person name="Rouws L.F."/>
            <person name="Passos S.R."/>
            <person name="Gois S.R."/>
        </authorList>
    </citation>
    <scope>NUCLEOTIDE SEQUENCE [LARGE SCALE GENOMIC DNA]</scope>
    <source>
        <strain evidence="2 3">BR10423</strain>
    </source>
</reference>
<dbReference type="AlphaFoldDB" id="A0A109JDR4"/>
<evidence type="ECO:0000256" key="1">
    <source>
        <dbReference type="SAM" id="MobiDB-lite"/>
    </source>
</evidence>
<gene>
    <name evidence="2" type="ORF">AS026_13945</name>
</gene>
<dbReference type="OrthoDB" id="7997884at2"/>
<dbReference type="EMBL" id="LNCD01000105">
    <property type="protein sequence ID" value="KWV47067.1"/>
    <property type="molecule type" value="Genomic_DNA"/>
</dbReference>
<protein>
    <submittedName>
        <fullName evidence="2">Uncharacterized protein</fullName>
    </submittedName>
</protein>
<feature type="region of interest" description="Disordered" evidence="1">
    <location>
        <begin position="74"/>
        <end position="99"/>
    </location>
</feature>
<dbReference type="RefSeq" id="WP_062372503.1">
    <property type="nucleotide sequence ID" value="NZ_LNCD01000105.1"/>
</dbReference>
<organism evidence="2 3">
    <name type="scientific">Rhizobium altiplani</name>
    <dbReference type="NCBI Taxonomy" id="1864509"/>
    <lineage>
        <taxon>Bacteria</taxon>
        <taxon>Pseudomonadati</taxon>
        <taxon>Pseudomonadota</taxon>
        <taxon>Alphaproteobacteria</taxon>
        <taxon>Hyphomicrobiales</taxon>
        <taxon>Rhizobiaceae</taxon>
        <taxon>Rhizobium/Agrobacterium group</taxon>
        <taxon>Rhizobium</taxon>
    </lineage>
</organism>
<dbReference type="Proteomes" id="UP000068164">
    <property type="component" value="Unassembled WGS sequence"/>
</dbReference>